<sequence>MSNLEGSLSDSDFLNSLIEPGVPVHVITLKVRAICRLTCNFDALQGLTKNTCVIVCHMFHYTVEVETIPAVIARKEIGSEFITLSRIDCHFQPQNINIIVYQKQLSLAFAYAVTFNVCQGLTVLRLALDLHWLVFSHRQLYLAVTQVPNASDIIILKVEGDVSTLTTNVVWDELLL</sequence>
<gene>
    <name evidence="1" type="ORF">ARMSODRAFT_900294</name>
</gene>
<protein>
    <recommendedName>
        <fullName evidence="3">DNA helicase</fullName>
    </recommendedName>
</protein>
<evidence type="ECO:0008006" key="3">
    <source>
        <dbReference type="Google" id="ProtNLM"/>
    </source>
</evidence>
<reference evidence="2" key="1">
    <citation type="journal article" date="2017" name="Nat. Ecol. Evol.">
        <title>Genome expansion and lineage-specific genetic innovations in the forest pathogenic fungi Armillaria.</title>
        <authorList>
            <person name="Sipos G."/>
            <person name="Prasanna A.N."/>
            <person name="Walter M.C."/>
            <person name="O'Connor E."/>
            <person name="Balint B."/>
            <person name="Krizsan K."/>
            <person name="Kiss B."/>
            <person name="Hess J."/>
            <person name="Varga T."/>
            <person name="Slot J."/>
            <person name="Riley R."/>
            <person name="Boka B."/>
            <person name="Rigling D."/>
            <person name="Barry K."/>
            <person name="Lee J."/>
            <person name="Mihaltcheva S."/>
            <person name="LaButti K."/>
            <person name="Lipzen A."/>
            <person name="Waldron R."/>
            <person name="Moloney N.M."/>
            <person name="Sperisen C."/>
            <person name="Kredics L."/>
            <person name="Vagvoelgyi C."/>
            <person name="Patrignani A."/>
            <person name="Fitzpatrick D."/>
            <person name="Nagy I."/>
            <person name="Doyle S."/>
            <person name="Anderson J.B."/>
            <person name="Grigoriev I.V."/>
            <person name="Gueldener U."/>
            <person name="Muensterkoetter M."/>
            <person name="Nagy L.G."/>
        </authorList>
    </citation>
    <scope>NUCLEOTIDE SEQUENCE [LARGE SCALE GENOMIC DNA]</scope>
    <source>
        <strain evidence="2">28-4</strain>
    </source>
</reference>
<dbReference type="EMBL" id="KZ293533">
    <property type="protein sequence ID" value="PBK58603.1"/>
    <property type="molecule type" value="Genomic_DNA"/>
</dbReference>
<dbReference type="Proteomes" id="UP000218334">
    <property type="component" value="Unassembled WGS sequence"/>
</dbReference>
<evidence type="ECO:0000313" key="1">
    <source>
        <dbReference type="EMBL" id="PBK58603.1"/>
    </source>
</evidence>
<dbReference type="InterPro" id="IPR027417">
    <property type="entry name" value="P-loop_NTPase"/>
</dbReference>
<organism evidence="1 2">
    <name type="scientific">Armillaria solidipes</name>
    <dbReference type="NCBI Taxonomy" id="1076256"/>
    <lineage>
        <taxon>Eukaryota</taxon>
        <taxon>Fungi</taxon>
        <taxon>Dikarya</taxon>
        <taxon>Basidiomycota</taxon>
        <taxon>Agaricomycotina</taxon>
        <taxon>Agaricomycetes</taxon>
        <taxon>Agaricomycetidae</taxon>
        <taxon>Agaricales</taxon>
        <taxon>Marasmiineae</taxon>
        <taxon>Physalacriaceae</taxon>
        <taxon>Armillaria</taxon>
    </lineage>
</organism>
<evidence type="ECO:0000313" key="2">
    <source>
        <dbReference type="Proteomes" id="UP000218334"/>
    </source>
</evidence>
<keyword evidence="2" id="KW-1185">Reference proteome</keyword>
<dbReference type="STRING" id="1076256.A0A2H3B423"/>
<name>A0A2H3B423_9AGAR</name>
<dbReference type="AlphaFoldDB" id="A0A2H3B423"/>
<dbReference type="SUPFAM" id="SSF52540">
    <property type="entry name" value="P-loop containing nucleoside triphosphate hydrolases"/>
    <property type="match status" value="1"/>
</dbReference>
<proteinExistence type="predicted"/>
<accession>A0A2H3B423</accession>